<dbReference type="SUPFAM" id="SSF46565">
    <property type="entry name" value="Chaperone J-domain"/>
    <property type="match status" value="1"/>
</dbReference>
<organism evidence="3">
    <name type="scientific">Perkinsus marinus (strain ATCC 50983 / TXsc)</name>
    <dbReference type="NCBI Taxonomy" id="423536"/>
    <lineage>
        <taxon>Eukaryota</taxon>
        <taxon>Sar</taxon>
        <taxon>Alveolata</taxon>
        <taxon>Perkinsozoa</taxon>
        <taxon>Perkinsea</taxon>
        <taxon>Perkinsida</taxon>
        <taxon>Perkinsidae</taxon>
        <taxon>Perkinsus</taxon>
    </lineage>
</organism>
<dbReference type="InParanoid" id="C5LJH5"/>
<sequence length="281" mass="32150">MDNYDRVMTYLMVWIHRCLCITIEAIRDGDTQSDATDNNSGRCSQSGGRMSKDRLLWILKDASIDADKDGESISDWKRTLLLLREETDVSSISSDDLEDLGAYFLHLRNITVDRYSALGLTRTASEVEIKRAYRQQALRWHPDKNQDNIDEATERFQQIGRAYEILGDSQKRRRYNVNDIFLWAIPRRYDLEGSIDDDAAFEEQNMDDFLNLFAGAMGGGFMGPGVFFGGGGGFFGGPQFYTVDSDDDDDDYDEEDFFDGVWSIPLVMFSIIAFHSHTYVY</sequence>
<dbReference type="Proteomes" id="UP000007800">
    <property type="component" value="Unassembled WGS sequence"/>
</dbReference>
<dbReference type="InterPro" id="IPR001623">
    <property type="entry name" value="DnaJ_domain"/>
</dbReference>
<dbReference type="CDD" id="cd06257">
    <property type="entry name" value="DnaJ"/>
    <property type="match status" value="1"/>
</dbReference>
<gene>
    <name evidence="2" type="ORF">Pmar_PMAR023216</name>
</gene>
<dbReference type="PANTHER" id="PTHR24074">
    <property type="entry name" value="CO-CHAPERONE PROTEIN DJLA"/>
    <property type="match status" value="1"/>
</dbReference>
<dbReference type="PRINTS" id="PR00625">
    <property type="entry name" value="JDOMAIN"/>
</dbReference>
<dbReference type="EMBL" id="GG682453">
    <property type="protein sequence ID" value="EER03104.1"/>
    <property type="molecule type" value="Genomic_DNA"/>
</dbReference>
<dbReference type="RefSeq" id="XP_002771288.1">
    <property type="nucleotide sequence ID" value="XM_002771242.1"/>
</dbReference>
<dbReference type="PROSITE" id="PS50076">
    <property type="entry name" value="DNAJ_2"/>
    <property type="match status" value="1"/>
</dbReference>
<reference evidence="2 3" key="1">
    <citation type="submission" date="2008-07" db="EMBL/GenBank/DDBJ databases">
        <authorList>
            <person name="El-Sayed N."/>
            <person name="Caler E."/>
            <person name="Inman J."/>
            <person name="Amedeo P."/>
            <person name="Hass B."/>
            <person name="Wortman J."/>
        </authorList>
    </citation>
    <scope>NUCLEOTIDE SEQUENCE [LARGE SCALE GENOMIC DNA]</scope>
    <source>
        <strain evidence="3">ATCC 50983 / TXsc</strain>
    </source>
</reference>
<evidence type="ECO:0000313" key="3">
    <source>
        <dbReference type="Proteomes" id="UP000007800"/>
    </source>
</evidence>
<proteinExistence type="predicted"/>
<dbReference type="InterPro" id="IPR018253">
    <property type="entry name" value="DnaJ_domain_CS"/>
</dbReference>
<keyword evidence="3" id="KW-1185">Reference proteome</keyword>
<evidence type="ECO:0000313" key="2">
    <source>
        <dbReference type="EMBL" id="EER03104.1"/>
    </source>
</evidence>
<name>C5LJH5_PERM5</name>
<dbReference type="InterPro" id="IPR036869">
    <property type="entry name" value="J_dom_sf"/>
</dbReference>
<dbReference type="PROSITE" id="PS00636">
    <property type="entry name" value="DNAJ_1"/>
    <property type="match status" value="1"/>
</dbReference>
<dbReference type="GeneID" id="9051847"/>
<dbReference type="Gene3D" id="1.10.287.110">
    <property type="entry name" value="DnaJ domain"/>
    <property type="match status" value="1"/>
</dbReference>
<protein>
    <submittedName>
        <fullName evidence="2">Chaperone protein dnaj, putative</fullName>
    </submittedName>
</protein>
<feature type="domain" description="J" evidence="1">
    <location>
        <begin position="113"/>
        <end position="179"/>
    </location>
</feature>
<dbReference type="SMART" id="SM00271">
    <property type="entry name" value="DnaJ"/>
    <property type="match status" value="1"/>
</dbReference>
<dbReference type="AlphaFoldDB" id="C5LJH5"/>
<dbReference type="Pfam" id="PF00226">
    <property type="entry name" value="DnaJ"/>
    <property type="match status" value="1"/>
</dbReference>
<dbReference type="InterPro" id="IPR050817">
    <property type="entry name" value="DjlA_DnaK_co-chaperone"/>
</dbReference>
<evidence type="ECO:0000259" key="1">
    <source>
        <dbReference type="PROSITE" id="PS50076"/>
    </source>
</evidence>
<accession>C5LJH5</accession>
<dbReference type="OrthoDB" id="200404at2759"/>